<feature type="compositionally biased region" description="Basic and acidic residues" evidence="1">
    <location>
        <begin position="58"/>
        <end position="84"/>
    </location>
</feature>
<proteinExistence type="predicted"/>
<organism evidence="2 3">
    <name type="scientific">Aphidius gifuensis</name>
    <name type="common">Parasitoid wasp</name>
    <dbReference type="NCBI Taxonomy" id="684658"/>
    <lineage>
        <taxon>Eukaryota</taxon>
        <taxon>Metazoa</taxon>
        <taxon>Ecdysozoa</taxon>
        <taxon>Arthropoda</taxon>
        <taxon>Hexapoda</taxon>
        <taxon>Insecta</taxon>
        <taxon>Pterygota</taxon>
        <taxon>Neoptera</taxon>
        <taxon>Endopterygota</taxon>
        <taxon>Hymenoptera</taxon>
        <taxon>Apocrita</taxon>
        <taxon>Ichneumonoidea</taxon>
        <taxon>Braconidae</taxon>
        <taxon>Aphidiinae</taxon>
        <taxon>Aphidius</taxon>
    </lineage>
</organism>
<protein>
    <submittedName>
        <fullName evidence="2">Uncharacterized protein</fullName>
    </submittedName>
</protein>
<dbReference type="Proteomes" id="UP000639338">
    <property type="component" value="Unassembled WGS sequence"/>
</dbReference>
<accession>A0A834XT21</accession>
<dbReference type="AlphaFoldDB" id="A0A834XT21"/>
<feature type="compositionally biased region" description="Acidic residues" evidence="1">
    <location>
        <begin position="40"/>
        <end position="57"/>
    </location>
</feature>
<dbReference type="EMBL" id="JACMRX010000004">
    <property type="protein sequence ID" value="KAF7991958.1"/>
    <property type="molecule type" value="Genomic_DNA"/>
</dbReference>
<reference evidence="2 3" key="1">
    <citation type="submission" date="2020-08" db="EMBL/GenBank/DDBJ databases">
        <title>Aphidius gifuensis genome sequencing and assembly.</title>
        <authorList>
            <person name="Du Z."/>
        </authorList>
    </citation>
    <scope>NUCLEOTIDE SEQUENCE [LARGE SCALE GENOMIC DNA]</scope>
    <source>
        <strain evidence="2">YNYX2018</strain>
        <tissue evidence="2">Adults</tissue>
    </source>
</reference>
<evidence type="ECO:0000313" key="3">
    <source>
        <dbReference type="Proteomes" id="UP000639338"/>
    </source>
</evidence>
<feature type="compositionally biased region" description="Basic and acidic residues" evidence="1">
    <location>
        <begin position="1"/>
        <end position="27"/>
    </location>
</feature>
<sequence>MEDKKRLEKTGSPEKRRERLQNREKDKKTRWKQLNNLNENEIDEEEEEELSSEEESQENEKKVVKKEEKENNDEVYKMNNDESKPQALTEEQMREEWKRRKERKCNICITGCIPETWNTKENIEKELEKYLKSKIQVKEIEIVKESEIKVKLMSWEDKRIIMIAKGELKGSDMWIDDDMTDREKGVQKWLRDKARNETKRGKTAHAKYQKLLIGREEWNWNERTGTLEKKKWSE</sequence>
<keyword evidence="3" id="KW-1185">Reference proteome</keyword>
<gene>
    <name evidence="2" type="ORF">HCN44_010759</name>
</gene>
<feature type="region of interest" description="Disordered" evidence="1">
    <location>
        <begin position="1"/>
        <end position="95"/>
    </location>
</feature>
<comment type="caution">
    <text evidence="2">The sequence shown here is derived from an EMBL/GenBank/DDBJ whole genome shotgun (WGS) entry which is preliminary data.</text>
</comment>
<name>A0A834XT21_APHGI</name>
<evidence type="ECO:0000256" key="1">
    <source>
        <dbReference type="SAM" id="MobiDB-lite"/>
    </source>
</evidence>
<evidence type="ECO:0000313" key="2">
    <source>
        <dbReference type="EMBL" id="KAF7991958.1"/>
    </source>
</evidence>